<keyword evidence="3 5" id="KW-0501">Molybdenum cofactor biosynthesis</keyword>
<evidence type="ECO:0000256" key="4">
    <source>
        <dbReference type="HAMAP-Rule" id="MF_00187"/>
    </source>
</evidence>
<evidence type="ECO:0000259" key="6">
    <source>
        <dbReference type="Pfam" id="PF12804"/>
    </source>
</evidence>
<name>A0A2R4VYN4_THEAF</name>
<feature type="binding site" evidence="5">
    <location>
        <position position="68"/>
    </location>
    <ligand>
        <name>GTP</name>
        <dbReference type="ChEBI" id="CHEBI:37565"/>
    </ligand>
</feature>
<feature type="domain" description="MobA-like NTP transferase" evidence="6">
    <location>
        <begin position="9"/>
        <end position="155"/>
    </location>
</feature>
<comment type="domain">
    <text evidence="5">The N-terminal domain determines nucleotide recognition and specific binding, while the C-terminal domain determines the specific binding to the target protein.</text>
</comment>
<comment type="similarity">
    <text evidence="5">Belongs to the MobA family.</text>
</comment>
<dbReference type="CDD" id="cd02503">
    <property type="entry name" value="MobA"/>
    <property type="match status" value="1"/>
</dbReference>
<keyword evidence="5" id="KW-0547">Nucleotide-binding</keyword>
<dbReference type="InterPro" id="IPR029044">
    <property type="entry name" value="Nucleotide-diphossugar_trans"/>
</dbReference>
<keyword evidence="8" id="KW-1185">Reference proteome</keyword>
<dbReference type="NCBIfam" id="TIGR00129">
    <property type="entry name" value="fdhD_narQ"/>
    <property type="match status" value="1"/>
</dbReference>
<dbReference type="InterPro" id="IPR003786">
    <property type="entry name" value="FdhD"/>
</dbReference>
<dbReference type="EMBL" id="CP020921">
    <property type="protein sequence ID" value="AWB09612.1"/>
    <property type="molecule type" value="Genomic_DNA"/>
</dbReference>
<dbReference type="InterPro" id="IPR025877">
    <property type="entry name" value="MobA-like_NTP_Trfase"/>
</dbReference>
<dbReference type="Pfam" id="PF02634">
    <property type="entry name" value="FdhD-NarQ"/>
    <property type="match status" value="1"/>
</dbReference>
<dbReference type="GO" id="GO:0046872">
    <property type="term" value="F:metal ion binding"/>
    <property type="evidence" value="ECO:0007669"/>
    <property type="project" value="UniProtKB-KW"/>
</dbReference>
<comment type="caution">
    <text evidence="5">Lacks conserved residue(s) required for the propagation of feature annotation.</text>
</comment>
<dbReference type="GO" id="GO:0061603">
    <property type="term" value="F:molybdenum cofactor guanylyltransferase activity"/>
    <property type="evidence" value="ECO:0007669"/>
    <property type="project" value="UniProtKB-EC"/>
</dbReference>
<feature type="active site" description="Cysteine persulfide intermediate" evidence="4">
    <location>
        <position position="299"/>
    </location>
</feature>
<dbReference type="GO" id="GO:0006777">
    <property type="term" value="P:Mo-molybdopterin cofactor biosynthetic process"/>
    <property type="evidence" value="ECO:0007669"/>
    <property type="project" value="UniProtKB-UniRule"/>
</dbReference>
<feature type="binding site" evidence="5">
    <location>
        <begin position="11"/>
        <end position="13"/>
    </location>
    <ligand>
        <name>GTP</name>
        <dbReference type="ChEBI" id="CHEBI:37565"/>
    </ligand>
</feature>
<sequence length="453" mass="51844">MEKIKFSIAILSGGKSSRMGQEKSLVEFDGKTMIERIIEELSSISDDIFLITNKEDLYSFLNLEKFPDIYKDSGPLAGIHSALKHSKNQKVLILSCDMPFVNKNFALYLFDQSTDYDVTVPVYRGSYEPLFAIYDKKIVDVIEVHLKKNERKIISFYPDVKVKKIEEDEMSDRFDCELLFFNVNTPSDLEYARQILKLNLNISPLERIKVSNYRDGLLEESKIFVPCEEEIDIYVNNNFFISSRLSPTHLTEYIKGFLFSEGVVASKDDIKDIKIINKKVFVELAYPFNKQEMILTSGCFGGKSFRSMKKQNLPIIKSEFRVSLETIFKRLRDFLHTNNLYRISGGIHAAALSTKDSLLFLCEDIGRHSAVDKAIGWALEKEISDVFLFVTGRVSSEMAMKAIYFGIPIIVSMTAASNVAIDFCNFSNVTLIGYAKMNSCKIYTNRQRILEVF</sequence>
<comment type="cofactor">
    <cofactor evidence="5">
        <name>Mg(2+)</name>
        <dbReference type="ChEBI" id="CHEBI:18420"/>
    </cofactor>
</comment>
<accession>A0A2R4VYN4</accession>
<dbReference type="Gene3D" id="3.90.550.10">
    <property type="entry name" value="Spore Coat Polysaccharide Biosynthesis Protein SpsA, Chain A"/>
    <property type="match status" value="1"/>
</dbReference>
<dbReference type="AlphaFoldDB" id="A0A2R4VYN4"/>
<keyword evidence="1 5" id="KW-0963">Cytoplasm</keyword>
<dbReference type="RefSeq" id="WP_108308139.1">
    <property type="nucleotide sequence ID" value="NZ_CP020921.1"/>
</dbReference>
<evidence type="ECO:0000313" key="8">
    <source>
        <dbReference type="Proteomes" id="UP000244792"/>
    </source>
</evidence>
<comment type="catalytic activity">
    <reaction evidence="5">
        <text>Mo-molybdopterin + GTP + H(+) = Mo-molybdopterin guanine dinucleotide + diphosphate</text>
        <dbReference type="Rhea" id="RHEA:34243"/>
        <dbReference type="ChEBI" id="CHEBI:15378"/>
        <dbReference type="ChEBI" id="CHEBI:33019"/>
        <dbReference type="ChEBI" id="CHEBI:37565"/>
        <dbReference type="ChEBI" id="CHEBI:71302"/>
        <dbReference type="ChEBI" id="CHEBI:71310"/>
        <dbReference type="EC" id="2.7.7.77"/>
    </reaction>
</comment>
<comment type="similarity">
    <text evidence="4">Belongs to the FdhD family.</text>
</comment>
<dbReference type="InterPro" id="IPR013482">
    <property type="entry name" value="Molybde_CF_guanTrfase"/>
</dbReference>
<dbReference type="Pfam" id="PF12804">
    <property type="entry name" value="NTP_transf_3"/>
    <property type="match status" value="1"/>
</dbReference>
<organism evidence="7 8">
    <name type="scientific">Thermodesulfobium acidiphilum</name>
    <dbReference type="NCBI Taxonomy" id="1794699"/>
    <lineage>
        <taxon>Bacteria</taxon>
        <taxon>Pseudomonadati</taxon>
        <taxon>Thermodesulfobiota</taxon>
        <taxon>Thermodesulfobiia</taxon>
        <taxon>Thermodesulfobiales</taxon>
        <taxon>Thermodesulfobiaceae</taxon>
        <taxon>Thermodesulfobium</taxon>
    </lineage>
</organism>
<dbReference type="GO" id="GO:0097163">
    <property type="term" value="F:sulfur carrier activity"/>
    <property type="evidence" value="ECO:0007669"/>
    <property type="project" value="UniProtKB-UniRule"/>
</dbReference>
<dbReference type="HAMAP" id="MF_00316">
    <property type="entry name" value="MobA"/>
    <property type="match status" value="1"/>
</dbReference>
<feature type="binding site" evidence="5">
    <location>
        <position position="97"/>
    </location>
    <ligand>
        <name>GTP</name>
        <dbReference type="ChEBI" id="CHEBI:37565"/>
    </ligand>
</feature>
<gene>
    <name evidence="5" type="primary">mobA</name>
    <name evidence="4" type="synonym">fdhD</name>
    <name evidence="7" type="ORF">TDSAC_0228</name>
</gene>
<dbReference type="SUPFAM" id="SSF53448">
    <property type="entry name" value="Nucleotide-diphospho-sugar transferases"/>
    <property type="match status" value="1"/>
</dbReference>
<dbReference type="SUPFAM" id="SSF53927">
    <property type="entry name" value="Cytidine deaminase-like"/>
    <property type="match status" value="1"/>
</dbReference>
<dbReference type="OrthoDB" id="9788394at2"/>
<dbReference type="Gene3D" id="3.40.140.10">
    <property type="entry name" value="Cytidine Deaminase, domain 2"/>
    <property type="match status" value="1"/>
</dbReference>
<comment type="function">
    <text evidence="4">Required for formate dehydrogenase (FDH) activity. Acts as a sulfur carrier protein that transfers sulfur from IscS to the molybdenum cofactor prior to its insertion into FDH.</text>
</comment>
<dbReference type="GO" id="GO:0005737">
    <property type="term" value="C:cytoplasm"/>
    <property type="evidence" value="ECO:0007669"/>
    <property type="project" value="UniProtKB-SubCell"/>
</dbReference>
<feature type="binding site" evidence="5">
    <location>
        <position position="97"/>
    </location>
    <ligand>
        <name>Mg(2+)</name>
        <dbReference type="ChEBI" id="CHEBI:18420"/>
    </ligand>
</feature>
<evidence type="ECO:0000313" key="7">
    <source>
        <dbReference type="EMBL" id="AWB09612.1"/>
    </source>
</evidence>
<keyword evidence="2 5" id="KW-0342">GTP-binding</keyword>
<dbReference type="PANTHER" id="PTHR30592">
    <property type="entry name" value="FORMATE DEHYDROGENASE"/>
    <property type="match status" value="1"/>
</dbReference>
<dbReference type="Gene3D" id="3.10.20.10">
    <property type="match status" value="1"/>
</dbReference>
<dbReference type="GO" id="GO:0016783">
    <property type="term" value="F:sulfurtransferase activity"/>
    <property type="evidence" value="ECO:0007669"/>
    <property type="project" value="InterPro"/>
</dbReference>
<protein>
    <recommendedName>
        <fullName evidence="4 5">Multifunctional fusion protein</fullName>
    </recommendedName>
    <domain>
        <recommendedName>
            <fullName evidence="5">Probable molybdenum cofactor guanylyltransferase</fullName>
            <shortName evidence="5">MoCo guanylyltransferase</shortName>
            <ecNumber evidence="5">2.7.7.77</ecNumber>
        </recommendedName>
        <alternativeName>
            <fullName evidence="5">GTP:molybdopterin guanylyltransferase</fullName>
        </alternativeName>
        <alternativeName>
            <fullName evidence="5">Molybdopterin-guanine dinucleotide synthase</fullName>
            <shortName evidence="5">MGD synthase</shortName>
        </alternativeName>
        <alternativeName>
            <fullName evidence="5">Molybdopterin guanylyltransferase</fullName>
        </alternativeName>
        <alternativeName>
            <fullName evidence="5">Mo-MPT guanylyltransferase</fullName>
        </alternativeName>
    </domain>
    <domain>
        <recommendedName>
            <fullName evidence="4">Sulfur carrier protein FdhD</fullName>
        </recommendedName>
    </domain>
</protein>
<feature type="binding site" evidence="5">
    <location>
        <position position="23"/>
    </location>
    <ligand>
        <name>GTP</name>
        <dbReference type="ChEBI" id="CHEBI:37565"/>
    </ligand>
</feature>
<evidence type="ECO:0000256" key="3">
    <source>
        <dbReference type="ARBA" id="ARBA00023150"/>
    </source>
</evidence>
<comment type="function">
    <text evidence="5">Transfers a GMP moiety from GTP to Mo-molybdopterin (Mo-MPT) cofactor (Moco or molybdenum cofactor) to form Mo-molybdopterin guanine dinucleotide (Mo-MGD) cofactor.</text>
</comment>
<dbReference type="InterPro" id="IPR016193">
    <property type="entry name" value="Cytidine_deaminase-like"/>
</dbReference>
<evidence type="ECO:0000256" key="2">
    <source>
        <dbReference type="ARBA" id="ARBA00023134"/>
    </source>
</evidence>
<dbReference type="Proteomes" id="UP000244792">
    <property type="component" value="Chromosome"/>
</dbReference>
<dbReference type="HAMAP" id="MF_00187">
    <property type="entry name" value="FdhD"/>
    <property type="match status" value="1"/>
</dbReference>
<keyword evidence="5" id="KW-0479">Metal-binding</keyword>
<keyword evidence="5" id="KW-0808">Transferase</keyword>
<dbReference type="EC" id="2.7.7.77" evidence="5"/>
<dbReference type="PANTHER" id="PTHR30592:SF1">
    <property type="entry name" value="SULFUR CARRIER PROTEIN FDHD"/>
    <property type="match status" value="1"/>
</dbReference>
<evidence type="ECO:0000256" key="5">
    <source>
        <dbReference type="HAMAP-Rule" id="MF_00316"/>
    </source>
</evidence>
<dbReference type="KEGG" id="taci:TDSAC_0228"/>
<comment type="subcellular location">
    <subcellularLocation>
        <location evidence="5">Cytoplasm</location>
    </subcellularLocation>
</comment>
<dbReference type="GO" id="GO:0005525">
    <property type="term" value="F:GTP binding"/>
    <property type="evidence" value="ECO:0007669"/>
    <property type="project" value="UniProtKB-UniRule"/>
</dbReference>
<proteinExistence type="inferred from homology"/>
<reference evidence="7 8" key="1">
    <citation type="submission" date="2017-04" db="EMBL/GenBank/DDBJ databases">
        <title>Genomic insights into metabolism of Thermodesulfobium acidiphilum.</title>
        <authorList>
            <person name="Toshchakov S.V."/>
            <person name="Frolov E.N."/>
            <person name="Kublanov I.V."/>
            <person name="Samarov N.I."/>
            <person name="Novikov A."/>
            <person name="Lebedinsky A.V."/>
            <person name="Bonch-Osmolovskaya E.A."/>
            <person name="Chernyh N.A."/>
        </authorList>
    </citation>
    <scope>NUCLEOTIDE SEQUENCE [LARGE SCALE GENOMIC DNA]</scope>
    <source>
        <strain evidence="7 8">3127-1</strain>
    </source>
</reference>
<keyword evidence="5" id="KW-0460">Magnesium</keyword>
<evidence type="ECO:0000256" key="1">
    <source>
        <dbReference type="ARBA" id="ARBA00022490"/>
    </source>
</evidence>